<evidence type="ECO:0000313" key="3">
    <source>
        <dbReference type="Proteomes" id="UP000568109"/>
    </source>
</evidence>
<dbReference type="EMBL" id="JABUOH010000027">
    <property type="protein sequence ID" value="NWN45649.1"/>
    <property type="molecule type" value="Genomic_DNA"/>
</dbReference>
<evidence type="ECO:0000256" key="1">
    <source>
        <dbReference type="SAM" id="MobiDB-lite"/>
    </source>
</evidence>
<dbReference type="Proteomes" id="UP000568109">
    <property type="component" value="Unassembled WGS sequence"/>
</dbReference>
<keyword evidence="3" id="KW-1185">Reference proteome</keyword>
<protein>
    <submittedName>
        <fullName evidence="2">Uncharacterized protein</fullName>
    </submittedName>
</protein>
<proteinExistence type="predicted"/>
<dbReference type="AlphaFoldDB" id="A0A851HJN5"/>
<reference evidence="2 3" key="1">
    <citation type="submission" date="2020-06" db="EMBL/GenBank/DDBJ databases">
        <title>Draft genome sequence of Candidatus Phytoplasma pruni (X-disease group, subgroup 16SrIII-B) strain ChTDIII from Argentina.</title>
        <authorList>
            <person name="Fernandez F.D."/>
            <person name="Zuebert C."/>
            <person name="Huettel B."/>
            <person name="Kube M."/>
            <person name="Conci L.R."/>
        </authorList>
    </citation>
    <scope>NUCLEOTIDE SEQUENCE [LARGE SCALE GENOMIC DNA]</scope>
    <source>
        <strain evidence="2 3">ChTDIII</strain>
    </source>
</reference>
<comment type="caution">
    <text evidence="2">The sequence shown here is derived from an EMBL/GenBank/DDBJ whole genome shotgun (WGS) entry which is preliminary data.</text>
</comment>
<accession>A0A851HJN5</accession>
<name>A0A851HJN5_9MOLU</name>
<organism evidence="2 3">
    <name type="scientific">Candidatus Phytoplasma pruni</name>
    <dbReference type="NCBI Taxonomy" id="479893"/>
    <lineage>
        <taxon>Bacteria</taxon>
        <taxon>Bacillati</taxon>
        <taxon>Mycoplasmatota</taxon>
        <taxon>Mollicutes</taxon>
        <taxon>Acholeplasmatales</taxon>
        <taxon>Acholeplasmataceae</taxon>
        <taxon>Candidatus Phytoplasma</taxon>
        <taxon>16SrIII (X-disease group)</taxon>
    </lineage>
</organism>
<feature type="region of interest" description="Disordered" evidence="1">
    <location>
        <begin position="78"/>
        <end position="155"/>
    </location>
</feature>
<feature type="compositionally biased region" description="Basic and acidic residues" evidence="1">
    <location>
        <begin position="120"/>
        <end position="146"/>
    </location>
</feature>
<sequence length="155" mass="18401">MFVLLLFFIIYFSFFYNKEQKSALPTDKLVADVQNNLEEYVKSKDFNDILDNKFQEKLDENKLTQEEKQETFIIDESQNEELNTEDTTLNSDEEAITESKEKTKKNTKWNFFGKKSKKNDKKDEQTDIIEKKSDSSEVEDKIKEEMAIQQEPTQQ</sequence>
<evidence type="ECO:0000313" key="2">
    <source>
        <dbReference type="EMBL" id="NWN45649.1"/>
    </source>
</evidence>
<gene>
    <name evidence="2" type="ORF">HR065_00935</name>
</gene>